<dbReference type="InterPro" id="IPR051425">
    <property type="entry name" value="Formin_Homology"/>
</dbReference>
<feature type="domain" description="FH2" evidence="2">
    <location>
        <begin position="501"/>
        <end position="560"/>
    </location>
</feature>
<accession>A2DM31</accession>
<feature type="compositionally biased region" description="Low complexity" evidence="1">
    <location>
        <begin position="420"/>
        <end position="440"/>
    </location>
</feature>
<feature type="region of interest" description="Disordered" evidence="1">
    <location>
        <begin position="400"/>
        <end position="511"/>
    </location>
</feature>
<evidence type="ECO:0000259" key="2">
    <source>
        <dbReference type="PROSITE" id="PS51444"/>
    </source>
</evidence>
<dbReference type="PANTHER" id="PTHR45725:SF1">
    <property type="entry name" value="DISHEVELLED ASSOCIATED ACTIVATOR OF MORPHOGENESIS, ISOFORM D"/>
    <property type="match status" value="1"/>
</dbReference>
<sequence length="560" mass="63226">MSIPSEEENARKLRQELVNITNLFPKEHINPFDPVVLYDYVERNVPQNLLHSCYLSIASMIQNLPNCVEPALNHILDFLFYYRSYASKGNFDAIEEATLLSIQDTDYPSVALPNLLGILYKDYNFLDYVHLQSMPLPSLRDLKSLDLVDDLQSKLQRVQEELTISRKCSDKISIDNAHMQKIKEEEIKHLKELLNESNKKVDDKIKEMDRLKAKIGEQIQVKEKSIQELEIKLSMATNDLKKLKEAKPNAAEDLDDDKEIQRLQSVLEEKEKAIEQLKQVKPVVTTVVDTKEIDNLKILLQQSNLENEKMKNSLVEYQNQIEVFKNALPNAAEDMEDDAEITRLKEVIDRQEKELSVLRVAKPNAAEDLEDDKEIQRLKKLLQQKDEEILNAKAEVAKLQLNSKSSQNSEVPQNSEPKQNSETSQNNTSQNSEASQNSESPSPPPPVAPPPPPMAPPPPPVAPPPPGIGLPPPPPPAFGIPPPPPGVGVPPPPPGSLLAKKKKNTAPPMKMKGFFWQKLNENQIKGSKWSEMEEVDIDTQSLMDQFPVKSKESFSSFDLS</sequence>
<reference evidence="3" key="1">
    <citation type="submission" date="2006-10" db="EMBL/GenBank/DDBJ databases">
        <authorList>
            <person name="Amadeo P."/>
            <person name="Zhao Q."/>
            <person name="Wortman J."/>
            <person name="Fraser-Liggett C."/>
            <person name="Carlton J."/>
        </authorList>
    </citation>
    <scope>NUCLEOTIDE SEQUENCE</scope>
    <source>
        <strain evidence="3">G3</strain>
    </source>
</reference>
<organism evidence="3 4">
    <name type="scientific">Trichomonas vaginalis (strain ATCC PRA-98 / G3)</name>
    <dbReference type="NCBI Taxonomy" id="412133"/>
    <lineage>
        <taxon>Eukaryota</taxon>
        <taxon>Metamonada</taxon>
        <taxon>Parabasalia</taxon>
        <taxon>Trichomonadida</taxon>
        <taxon>Trichomonadidae</taxon>
        <taxon>Trichomonas</taxon>
    </lineage>
</organism>
<dbReference type="RefSeq" id="XP_001579437.1">
    <property type="nucleotide sequence ID" value="XM_001579387.1"/>
</dbReference>
<dbReference type="OMA" id="KEHINPF"/>
<reference evidence="3" key="2">
    <citation type="journal article" date="2007" name="Science">
        <title>Draft genome sequence of the sexually transmitted pathogen Trichomonas vaginalis.</title>
        <authorList>
            <person name="Carlton J.M."/>
            <person name="Hirt R.P."/>
            <person name="Silva J.C."/>
            <person name="Delcher A.L."/>
            <person name="Schatz M."/>
            <person name="Zhao Q."/>
            <person name="Wortman J.R."/>
            <person name="Bidwell S.L."/>
            <person name="Alsmark U.C.M."/>
            <person name="Besteiro S."/>
            <person name="Sicheritz-Ponten T."/>
            <person name="Noel C.J."/>
            <person name="Dacks J.B."/>
            <person name="Foster P.G."/>
            <person name="Simillion C."/>
            <person name="Van de Peer Y."/>
            <person name="Miranda-Saavedra D."/>
            <person name="Barton G.J."/>
            <person name="Westrop G.D."/>
            <person name="Mueller S."/>
            <person name="Dessi D."/>
            <person name="Fiori P.L."/>
            <person name="Ren Q."/>
            <person name="Paulsen I."/>
            <person name="Zhang H."/>
            <person name="Bastida-Corcuera F.D."/>
            <person name="Simoes-Barbosa A."/>
            <person name="Brown M.T."/>
            <person name="Hayes R.D."/>
            <person name="Mukherjee M."/>
            <person name="Okumura C.Y."/>
            <person name="Schneider R."/>
            <person name="Smith A.J."/>
            <person name="Vanacova S."/>
            <person name="Villalvazo M."/>
            <person name="Haas B.J."/>
            <person name="Pertea M."/>
            <person name="Feldblyum T.V."/>
            <person name="Utterback T.R."/>
            <person name="Shu C.L."/>
            <person name="Osoegawa K."/>
            <person name="de Jong P.J."/>
            <person name="Hrdy I."/>
            <person name="Horvathova L."/>
            <person name="Zubacova Z."/>
            <person name="Dolezal P."/>
            <person name="Malik S.B."/>
            <person name="Logsdon J.M. Jr."/>
            <person name="Henze K."/>
            <person name="Gupta A."/>
            <person name="Wang C.C."/>
            <person name="Dunne R.L."/>
            <person name="Upcroft J.A."/>
            <person name="Upcroft P."/>
            <person name="White O."/>
            <person name="Salzberg S.L."/>
            <person name="Tang P."/>
            <person name="Chiu C.-H."/>
            <person name="Lee Y.-S."/>
            <person name="Embley T.M."/>
            <person name="Coombs G.H."/>
            <person name="Mottram J.C."/>
            <person name="Tachezy J."/>
            <person name="Fraser-Liggett C.M."/>
            <person name="Johnson P.J."/>
        </authorList>
    </citation>
    <scope>NUCLEOTIDE SEQUENCE [LARGE SCALE GENOMIC DNA]</scope>
    <source>
        <strain evidence="3">G3</strain>
    </source>
</reference>
<dbReference type="VEuPathDB" id="TrichDB:TVAG_083020"/>
<dbReference type="InterPro" id="IPR042201">
    <property type="entry name" value="FH2_Formin_sf"/>
</dbReference>
<dbReference type="AlphaFoldDB" id="A2DM31"/>
<dbReference type="InParanoid" id="A2DM31"/>
<dbReference type="VEuPathDB" id="TrichDB:TVAGG3_0984360"/>
<dbReference type="Proteomes" id="UP000001542">
    <property type="component" value="Unassembled WGS sequence"/>
</dbReference>
<gene>
    <name evidence="3" type="ORF">TVAG_083020</name>
</gene>
<dbReference type="PROSITE" id="PS51444">
    <property type="entry name" value="FH2"/>
    <property type="match status" value="1"/>
</dbReference>
<dbReference type="eggNOG" id="KOG1922">
    <property type="taxonomic scope" value="Eukaryota"/>
</dbReference>
<dbReference type="KEGG" id="tva:5463965"/>
<protein>
    <recommendedName>
        <fullName evidence="2">FH2 domain-containing protein</fullName>
    </recommendedName>
</protein>
<dbReference type="PANTHER" id="PTHR45725">
    <property type="entry name" value="FORMIN HOMOLOGY 2 FAMILY MEMBER"/>
    <property type="match status" value="1"/>
</dbReference>
<dbReference type="InterPro" id="IPR015425">
    <property type="entry name" value="FH2_Formin"/>
</dbReference>
<dbReference type="Gene3D" id="1.20.58.2220">
    <property type="entry name" value="Formin, FH2 domain"/>
    <property type="match status" value="1"/>
</dbReference>
<name>A2DM31_TRIV3</name>
<feature type="compositionally biased region" description="Polar residues" evidence="1">
    <location>
        <begin position="400"/>
        <end position="418"/>
    </location>
</feature>
<feature type="compositionally biased region" description="Pro residues" evidence="1">
    <location>
        <begin position="441"/>
        <end position="495"/>
    </location>
</feature>
<evidence type="ECO:0000313" key="3">
    <source>
        <dbReference type="EMBL" id="EAY18451.1"/>
    </source>
</evidence>
<proteinExistence type="predicted"/>
<dbReference type="SMR" id="A2DM31"/>
<dbReference type="STRING" id="5722.A2DM31"/>
<evidence type="ECO:0000313" key="4">
    <source>
        <dbReference type="Proteomes" id="UP000001542"/>
    </source>
</evidence>
<keyword evidence="4" id="KW-1185">Reference proteome</keyword>
<dbReference type="EMBL" id="DS113218">
    <property type="protein sequence ID" value="EAY18451.1"/>
    <property type="molecule type" value="Genomic_DNA"/>
</dbReference>
<evidence type="ECO:0000256" key="1">
    <source>
        <dbReference type="SAM" id="MobiDB-lite"/>
    </source>
</evidence>